<dbReference type="EMBL" id="CM051401">
    <property type="protein sequence ID" value="KAJ4712657.1"/>
    <property type="molecule type" value="Genomic_DNA"/>
</dbReference>
<gene>
    <name evidence="1" type="ORF">OWV82_014861</name>
</gene>
<proteinExistence type="predicted"/>
<reference evidence="1 2" key="1">
    <citation type="journal article" date="2023" name="Science">
        <title>Complex scaffold remodeling in plant triterpene biosynthesis.</title>
        <authorList>
            <person name="De La Pena R."/>
            <person name="Hodgson H."/>
            <person name="Liu J.C."/>
            <person name="Stephenson M.J."/>
            <person name="Martin A.C."/>
            <person name="Owen C."/>
            <person name="Harkess A."/>
            <person name="Leebens-Mack J."/>
            <person name="Jimenez L.E."/>
            <person name="Osbourn A."/>
            <person name="Sattely E.S."/>
        </authorList>
    </citation>
    <scope>NUCLEOTIDE SEQUENCE [LARGE SCALE GENOMIC DNA]</scope>
    <source>
        <strain evidence="2">cv. JPN11</strain>
        <tissue evidence="1">Leaf</tissue>
    </source>
</reference>
<name>A0ACC1XMI2_MELAZ</name>
<comment type="caution">
    <text evidence="1">The sequence shown here is derived from an EMBL/GenBank/DDBJ whole genome shotgun (WGS) entry which is preliminary data.</text>
</comment>
<evidence type="ECO:0000313" key="1">
    <source>
        <dbReference type="EMBL" id="KAJ4712657.1"/>
    </source>
</evidence>
<organism evidence="1 2">
    <name type="scientific">Melia azedarach</name>
    <name type="common">Chinaberry tree</name>
    <dbReference type="NCBI Taxonomy" id="155640"/>
    <lineage>
        <taxon>Eukaryota</taxon>
        <taxon>Viridiplantae</taxon>
        <taxon>Streptophyta</taxon>
        <taxon>Embryophyta</taxon>
        <taxon>Tracheophyta</taxon>
        <taxon>Spermatophyta</taxon>
        <taxon>Magnoliopsida</taxon>
        <taxon>eudicotyledons</taxon>
        <taxon>Gunneridae</taxon>
        <taxon>Pentapetalae</taxon>
        <taxon>rosids</taxon>
        <taxon>malvids</taxon>
        <taxon>Sapindales</taxon>
        <taxon>Meliaceae</taxon>
        <taxon>Melia</taxon>
    </lineage>
</organism>
<dbReference type="Proteomes" id="UP001164539">
    <property type="component" value="Chromosome 8"/>
</dbReference>
<protein>
    <submittedName>
        <fullName evidence="1">Dynamin-like protein</fullName>
    </submittedName>
</protein>
<evidence type="ECO:0000313" key="2">
    <source>
        <dbReference type="Proteomes" id="UP001164539"/>
    </source>
</evidence>
<sequence>MESSSKSSVIVSNQRKAFEGIRMENPFSFKVAQIFTGFGFGCGVGIGVGRPVNLGAIPMVSEVMSATRGATGAFAGVTRHVNGALRKLGAKNIEAGVGCGLGFGYGFGVGLAVKPSVVNQIQSCILQAMTKLMMKFGMLPNLSIGQGVPPMSMLSGTKMVNKPSSQTPMGNIMQLATKTPQPASQVPDYGNINTGSTSKKYKSTQADTSFGRTEKVLGDFLQDPVLREEGVDLNEVAGRLRSENNMLQMVLKHQRIIEELMEENEKLRQILVEDLKIPPSKLQVRPSSRNKSACADCFECRRKQRKK</sequence>
<accession>A0ACC1XMI2</accession>
<keyword evidence="2" id="KW-1185">Reference proteome</keyword>